<reference evidence="2" key="1">
    <citation type="submission" date="2017-07" db="EMBL/GenBank/DDBJ databases">
        <authorList>
            <person name="Mikheyev A."/>
            <person name="Grau M."/>
        </authorList>
    </citation>
    <scope>NUCLEOTIDE SEQUENCE</scope>
    <source>
        <tissue evidence="2">Venom_gland</tissue>
    </source>
</reference>
<name>A0A2D4MWY6_9SAUR</name>
<reference evidence="2" key="2">
    <citation type="submission" date="2017-11" db="EMBL/GenBank/DDBJ databases">
        <title>Coralsnake Venomics: Analyses of Venom Gland Transcriptomes and Proteomes of Six Brazilian Taxa.</title>
        <authorList>
            <person name="Aird S.D."/>
            <person name="Jorge da Silva N."/>
            <person name="Qiu L."/>
            <person name="Villar-Briones A."/>
            <person name="Aparecida-Saddi V."/>
            <person name="Campos-Telles M.P."/>
            <person name="Grau M."/>
            <person name="Mikheyev A.S."/>
        </authorList>
    </citation>
    <scope>NUCLEOTIDE SEQUENCE</scope>
    <source>
        <tissue evidence="2">Venom_gland</tissue>
    </source>
</reference>
<protein>
    <submittedName>
        <fullName evidence="2">Uncharacterized protein</fullName>
    </submittedName>
</protein>
<feature type="region of interest" description="Disordered" evidence="1">
    <location>
        <begin position="49"/>
        <end position="113"/>
    </location>
</feature>
<accession>A0A2D4MWY6</accession>
<evidence type="ECO:0000313" key="2">
    <source>
        <dbReference type="EMBL" id="LAB37233.1"/>
    </source>
</evidence>
<sequence>MMWWNWVGEGNTTEDHPNHPKVGGLQRKAISLSRSALFHLAKEAKSLPPRRDKYTLYTNSSRDPPTLAAPRHMAGGESASAGHCSCRSNGDARRKGWGSHSEPRQMCHPILEL</sequence>
<proteinExistence type="predicted"/>
<evidence type="ECO:0000256" key="1">
    <source>
        <dbReference type="SAM" id="MobiDB-lite"/>
    </source>
</evidence>
<organism evidence="2">
    <name type="scientific">Micrurus spixii</name>
    <name type="common">Amazon coral snake</name>
    <dbReference type="NCBI Taxonomy" id="129469"/>
    <lineage>
        <taxon>Eukaryota</taxon>
        <taxon>Metazoa</taxon>
        <taxon>Chordata</taxon>
        <taxon>Craniata</taxon>
        <taxon>Vertebrata</taxon>
        <taxon>Euteleostomi</taxon>
        <taxon>Lepidosauria</taxon>
        <taxon>Squamata</taxon>
        <taxon>Bifurcata</taxon>
        <taxon>Unidentata</taxon>
        <taxon>Episquamata</taxon>
        <taxon>Toxicofera</taxon>
        <taxon>Serpentes</taxon>
        <taxon>Colubroidea</taxon>
        <taxon>Elapidae</taxon>
        <taxon>Elapinae</taxon>
        <taxon>Micrurus</taxon>
    </lineage>
</organism>
<dbReference type="EMBL" id="IACM01124843">
    <property type="protein sequence ID" value="LAB37233.1"/>
    <property type="molecule type" value="Transcribed_RNA"/>
</dbReference>
<dbReference type="AlphaFoldDB" id="A0A2D4MWY6"/>